<name>A0A843X3B3_COLES</name>
<gene>
    <name evidence="1" type="ORF">Taro_044439</name>
</gene>
<protein>
    <submittedName>
        <fullName evidence="1">Uncharacterized protein</fullName>
    </submittedName>
</protein>
<organism evidence="1 2">
    <name type="scientific">Colocasia esculenta</name>
    <name type="common">Wild taro</name>
    <name type="synonym">Arum esculentum</name>
    <dbReference type="NCBI Taxonomy" id="4460"/>
    <lineage>
        <taxon>Eukaryota</taxon>
        <taxon>Viridiplantae</taxon>
        <taxon>Streptophyta</taxon>
        <taxon>Embryophyta</taxon>
        <taxon>Tracheophyta</taxon>
        <taxon>Spermatophyta</taxon>
        <taxon>Magnoliopsida</taxon>
        <taxon>Liliopsida</taxon>
        <taxon>Araceae</taxon>
        <taxon>Aroideae</taxon>
        <taxon>Colocasieae</taxon>
        <taxon>Colocasia</taxon>
    </lineage>
</organism>
<keyword evidence="2" id="KW-1185">Reference proteome</keyword>
<evidence type="ECO:0000313" key="2">
    <source>
        <dbReference type="Proteomes" id="UP000652761"/>
    </source>
</evidence>
<evidence type="ECO:0000313" key="1">
    <source>
        <dbReference type="EMBL" id="MQM11534.1"/>
    </source>
</evidence>
<dbReference type="AlphaFoldDB" id="A0A843X3B3"/>
<dbReference type="EMBL" id="NMUH01005009">
    <property type="protein sequence ID" value="MQM11534.1"/>
    <property type="molecule type" value="Genomic_DNA"/>
</dbReference>
<dbReference type="Proteomes" id="UP000652761">
    <property type="component" value="Unassembled WGS sequence"/>
</dbReference>
<proteinExistence type="predicted"/>
<accession>A0A843X3B3</accession>
<sequence>MPASATTSYFPSYGFIPISKQYLSPLGRGTQAIFHEELLSSSRLEDGKKVPSIISHTEENATVDGGDHIPLFHAIRFDTCLCIGGGTIPVITDTLEAYLVSRYLSLHPRLVRSWILQFDNLVTLPMYQPGPALVLGKQLLSVPWSASCAQVLASTLHSPQVVVVKEDKVSTGRVLPSPEGTRGLTPPGDQPASQILFIIKEKYMNNEGNAFKGSPLLLYAQKQTY</sequence>
<reference evidence="1" key="1">
    <citation type="submission" date="2017-07" db="EMBL/GenBank/DDBJ databases">
        <title>Taro Niue Genome Assembly and Annotation.</title>
        <authorList>
            <person name="Atibalentja N."/>
            <person name="Keating K."/>
            <person name="Fields C.J."/>
        </authorList>
    </citation>
    <scope>NUCLEOTIDE SEQUENCE</scope>
    <source>
        <strain evidence="1">Niue_2</strain>
        <tissue evidence="1">Leaf</tissue>
    </source>
</reference>
<comment type="caution">
    <text evidence="1">The sequence shown here is derived from an EMBL/GenBank/DDBJ whole genome shotgun (WGS) entry which is preliminary data.</text>
</comment>